<dbReference type="Proteomes" id="UP001281761">
    <property type="component" value="Unassembled WGS sequence"/>
</dbReference>
<sequence length="522" mass="60476">MQGATPLQCNLSFRKQWKSRFSRIIDIPGNESFIFDTSFFPQQYQQHADELILKCGDETKTIPVFGYPLYKGILLPPVISFDNCQIGSVYTRKFIFDPLDGLSFDFIVDTPDLHRSVTISHHQGTISEVDPFEFTLTFNCLSSFFSSPTNTNLGKLTLRGNGIRTRTVAVECVFKDADLDEKTIKEKFGKMTIFAIPTLMRQAKRNDDISRDGQTRSSSRVGNSGKLTEIVKINNNKKREPKRKIGRSFTHNDVKFTARDDTDFFNKQTNLSKLVNTKINNHCEGLTKTNSTRKTEDSSKHHSYFTSSCVDADHKYSIIITLNDTNTYHILIRSFLPPHPQLNHYDTSSYTTTTNSSSDRSFASHPPNKTIPQITQPGIPRQEKDLRHRKNRQWDDHPPAQFDFCVHAAWETQTTRFDDWGRVEHIMQKYGRITNMKDELGDEEKGRVEEERRKKELERWEEEEKQTLQRLLMAGAPLPPKRDKKHKIGPQSDPRWNGLIDIEFERIEDAWRAYGAERWRAD</sequence>
<feature type="compositionally biased region" description="Basic and acidic residues" evidence="1">
    <location>
        <begin position="205"/>
        <end position="214"/>
    </location>
</feature>
<gene>
    <name evidence="2" type="ORF">BLNAU_6790</name>
</gene>
<feature type="compositionally biased region" description="Low complexity" evidence="1">
    <location>
        <begin position="347"/>
        <end position="358"/>
    </location>
</feature>
<proteinExistence type="predicted"/>
<accession>A0ABQ9Y3I2</accession>
<feature type="region of interest" description="Disordered" evidence="1">
    <location>
        <begin position="346"/>
        <end position="376"/>
    </location>
</feature>
<feature type="region of interest" description="Disordered" evidence="1">
    <location>
        <begin position="472"/>
        <end position="492"/>
    </location>
</feature>
<keyword evidence="3" id="KW-1185">Reference proteome</keyword>
<evidence type="ECO:0000256" key="1">
    <source>
        <dbReference type="SAM" id="MobiDB-lite"/>
    </source>
</evidence>
<feature type="compositionally biased region" description="Polar residues" evidence="1">
    <location>
        <begin position="215"/>
        <end position="224"/>
    </location>
</feature>
<evidence type="ECO:0000313" key="3">
    <source>
        <dbReference type="Proteomes" id="UP001281761"/>
    </source>
</evidence>
<dbReference type="EMBL" id="JARBJD010000039">
    <property type="protein sequence ID" value="KAK2958303.1"/>
    <property type="molecule type" value="Genomic_DNA"/>
</dbReference>
<name>A0ABQ9Y3I2_9EUKA</name>
<protein>
    <submittedName>
        <fullName evidence="2">Uncharacterized protein</fullName>
    </submittedName>
</protein>
<feature type="region of interest" description="Disordered" evidence="1">
    <location>
        <begin position="205"/>
        <end position="224"/>
    </location>
</feature>
<comment type="caution">
    <text evidence="2">The sequence shown here is derived from an EMBL/GenBank/DDBJ whole genome shotgun (WGS) entry which is preliminary data.</text>
</comment>
<evidence type="ECO:0000313" key="2">
    <source>
        <dbReference type="EMBL" id="KAK2958303.1"/>
    </source>
</evidence>
<reference evidence="2 3" key="1">
    <citation type="journal article" date="2022" name="bioRxiv">
        <title>Genomics of Preaxostyla Flagellates Illuminates Evolutionary Transitions and the Path Towards Mitochondrial Loss.</title>
        <authorList>
            <person name="Novak L.V.F."/>
            <person name="Treitli S.C."/>
            <person name="Pyrih J."/>
            <person name="Halakuc P."/>
            <person name="Pipaliya S.V."/>
            <person name="Vacek V."/>
            <person name="Brzon O."/>
            <person name="Soukal P."/>
            <person name="Eme L."/>
            <person name="Dacks J.B."/>
            <person name="Karnkowska A."/>
            <person name="Elias M."/>
            <person name="Hampl V."/>
        </authorList>
    </citation>
    <scope>NUCLEOTIDE SEQUENCE [LARGE SCALE GENOMIC DNA]</scope>
    <source>
        <strain evidence="2">NAU3</strain>
        <tissue evidence="2">Gut</tissue>
    </source>
</reference>
<organism evidence="2 3">
    <name type="scientific">Blattamonas nauphoetae</name>
    <dbReference type="NCBI Taxonomy" id="2049346"/>
    <lineage>
        <taxon>Eukaryota</taxon>
        <taxon>Metamonada</taxon>
        <taxon>Preaxostyla</taxon>
        <taxon>Oxymonadida</taxon>
        <taxon>Blattamonas</taxon>
    </lineage>
</organism>